<dbReference type="Proteomes" id="UP001500151">
    <property type="component" value="Unassembled WGS sequence"/>
</dbReference>
<organism evidence="9 10">
    <name type="scientific">Streptomyces vastus</name>
    <dbReference type="NCBI Taxonomy" id="285451"/>
    <lineage>
        <taxon>Bacteria</taxon>
        <taxon>Bacillati</taxon>
        <taxon>Actinomycetota</taxon>
        <taxon>Actinomycetes</taxon>
        <taxon>Kitasatosporales</taxon>
        <taxon>Streptomycetaceae</taxon>
        <taxon>Streptomyces</taxon>
    </lineage>
</organism>
<evidence type="ECO:0000256" key="1">
    <source>
        <dbReference type="ARBA" id="ARBA00001933"/>
    </source>
</evidence>
<dbReference type="Pfam" id="PF00282">
    <property type="entry name" value="Pyridoxal_deC"/>
    <property type="match status" value="1"/>
</dbReference>
<dbReference type="PANTHER" id="PTHR43321">
    <property type="entry name" value="GLUTAMATE DECARBOXYLASE"/>
    <property type="match status" value="1"/>
</dbReference>
<comment type="cofactor">
    <cofactor evidence="1 7">
        <name>pyridoxal 5'-phosphate</name>
        <dbReference type="ChEBI" id="CHEBI:597326"/>
    </cofactor>
</comment>
<evidence type="ECO:0000256" key="2">
    <source>
        <dbReference type="ARBA" id="ARBA00009533"/>
    </source>
</evidence>
<comment type="catalytic activity">
    <reaction evidence="6">
        <text>L-glutamate + H(+) = 4-aminobutanoate + CO2</text>
        <dbReference type="Rhea" id="RHEA:17785"/>
        <dbReference type="ChEBI" id="CHEBI:15378"/>
        <dbReference type="ChEBI" id="CHEBI:16526"/>
        <dbReference type="ChEBI" id="CHEBI:29985"/>
        <dbReference type="ChEBI" id="CHEBI:59888"/>
        <dbReference type="EC" id="4.1.1.15"/>
    </reaction>
</comment>
<feature type="region of interest" description="Disordered" evidence="8">
    <location>
        <begin position="20"/>
        <end position="71"/>
    </location>
</feature>
<evidence type="ECO:0000313" key="10">
    <source>
        <dbReference type="Proteomes" id="UP001500151"/>
    </source>
</evidence>
<dbReference type="PANTHER" id="PTHR43321:SF3">
    <property type="entry name" value="GLUTAMATE DECARBOXYLASE"/>
    <property type="match status" value="1"/>
</dbReference>
<evidence type="ECO:0000256" key="7">
    <source>
        <dbReference type="RuleBase" id="RU000382"/>
    </source>
</evidence>
<accession>A0ABP6DEN4</accession>
<comment type="similarity">
    <text evidence="2 7">Belongs to the group II decarboxylase family.</text>
</comment>
<evidence type="ECO:0000256" key="4">
    <source>
        <dbReference type="ARBA" id="ARBA00022898"/>
    </source>
</evidence>
<comment type="caution">
    <text evidence="9">The sequence shown here is derived from an EMBL/GenBank/DDBJ whole genome shotgun (WGS) entry which is preliminary data.</text>
</comment>
<dbReference type="SUPFAM" id="SSF53383">
    <property type="entry name" value="PLP-dependent transferases"/>
    <property type="match status" value="1"/>
</dbReference>
<reference evidence="10" key="1">
    <citation type="journal article" date="2019" name="Int. J. Syst. Evol. Microbiol.">
        <title>The Global Catalogue of Microorganisms (GCM) 10K type strain sequencing project: providing services to taxonomists for standard genome sequencing and annotation.</title>
        <authorList>
            <consortium name="The Broad Institute Genomics Platform"/>
            <consortium name="The Broad Institute Genome Sequencing Center for Infectious Disease"/>
            <person name="Wu L."/>
            <person name="Ma J."/>
        </authorList>
    </citation>
    <scope>NUCLEOTIDE SEQUENCE [LARGE SCALE GENOMIC DNA]</scope>
    <source>
        <strain evidence="10">JCM 4524</strain>
    </source>
</reference>
<dbReference type="InterPro" id="IPR002129">
    <property type="entry name" value="PyrdxlP-dep_de-COase"/>
</dbReference>
<protein>
    <recommendedName>
        <fullName evidence="3">glutamate decarboxylase</fullName>
        <ecNumber evidence="3">4.1.1.15</ecNumber>
    </recommendedName>
</protein>
<keyword evidence="4 7" id="KW-0663">Pyridoxal phosphate</keyword>
<proteinExistence type="inferred from homology"/>
<name>A0ABP6DEN4_9ACTN</name>
<gene>
    <name evidence="9" type="ORF">GCM10010307_36050</name>
</gene>
<dbReference type="EMBL" id="BAAASJ010000034">
    <property type="protein sequence ID" value="GAA2637988.1"/>
    <property type="molecule type" value="Genomic_DNA"/>
</dbReference>
<evidence type="ECO:0000256" key="8">
    <source>
        <dbReference type="SAM" id="MobiDB-lite"/>
    </source>
</evidence>
<evidence type="ECO:0000313" key="9">
    <source>
        <dbReference type="EMBL" id="GAA2637988.1"/>
    </source>
</evidence>
<dbReference type="InterPro" id="IPR015421">
    <property type="entry name" value="PyrdxlP-dep_Trfase_major"/>
</dbReference>
<dbReference type="Gene3D" id="3.40.640.10">
    <property type="entry name" value="Type I PLP-dependent aspartate aminotransferase-like (Major domain)"/>
    <property type="match status" value="1"/>
</dbReference>
<evidence type="ECO:0000256" key="3">
    <source>
        <dbReference type="ARBA" id="ARBA00012421"/>
    </source>
</evidence>
<feature type="compositionally biased region" description="Basic residues" evidence="8">
    <location>
        <begin position="30"/>
        <end position="40"/>
    </location>
</feature>
<sequence>MAFLTVLSLCCVLGHRASPTGLEDHSNLRPPRRASRRPVRRASDGQAYGSRAAGAMRGTPDDGGCMPSRSRGSVRQTLFRHCVDATPWPGPVDVPVHVDGASGAMVAPDLDGDLVWDFRLPKLASINTSGHKYGLVYPGVGWLLWRDQRALPEELVFRVNYLGGDMPTFALNFSRPGAQYYSFLRLGRQMYRAVQQAARDMAGKVARAVAEFGNFRLLTRGDEVPVFAFTTGAGRAGVRRLRRLPAAAREGLAGPGVRLPAKPRGPVRPASGLSQPVLRGLAERFVEDLGRILLELRRQPHPLTGDRGAATGFHH</sequence>
<evidence type="ECO:0000256" key="6">
    <source>
        <dbReference type="ARBA" id="ARBA00048868"/>
    </source>
</evidence>
<evidence type="ECO:0000256" key="5">
    <source>
        <dbReference type="ARBA" id="ARBA00023239"/>
    </source>
</evidence>
<dbReference type="EC" id="4.1.1.15" evidence="3"/>
<keyword evidence="10" id="KW-1185">Reference proteome</keyword>
<keyword evidence="5 7" id="KW-0456">Lyase</keyword>
<dbReference type="InterPro" id="IPR015424">
    <property type="entry name" value="PyrdxlP-dep_Trfase"/>
</dbReference>
<dbReference type="InterPro" id="IPR010107">
    <property type="entry name" value="Glutamate_decarboxylase"/>
</dbReference>